<accession>A0A7S3JSJ8</accession>
<reference evidence="3" key="1">
    <citation type="submission" date="2021-01" db="EMBL/GenBank/DDBJ databases">
        <authorList>
            <person name="Corre E."/>
            <person name="Pelletier E."/>
            <person name="Niang G."/>
            <person name="Scheremetjew M."/>
            <person name="Finn R."/>
            <person name="Kale V."/>
            <person name="Holt S."/>
            <person name="Cochrane G."/>
            <person name="Meng A."/>
            <person name="Brown T."/>
            <person name="Cohen L."/>
        </authorList>
    </citation>
    <scope>NUCLEOTIDE SEQUENCE</scope>
    <source>
        <strain evidence="3">CCMP1510</strain>
    </source>
</reference>
<evidence type="ECO:0000256" key="2">
    <source>
        <dbReference type="ARBA" id="ARBA00022835"/>
    </source>
</evidence>
<dbReference type="EMBL" id="HBIJ01006266">
    <property type="protein sequence ID" value="CAE0363653.1"/>
    <property type="molecule type" value="Transcribed_RNA"/>
</dbReference>
<dbReference type="SUPFAM" id="SSF50249">
    <property type="entry name" value="Nucleic acid-binding proteins"/>
    <property type="match status" value="1"/>
</dbReference>
<dbReference type="PANTHER" id="PTHR12686">
    <property type="entry name" value="3'-5' EXORIBONUCLEASE CSL4-RELATED"/>
    <property type="match status" value="1"/>
</dbReference>
<dbReference type="InterPro" id="IPR012340">
    <property type="entry name" value="NA-bd_OB-fold"/>
</dbReference>
<dbReference type="AlphaFoldDB" id="A0A7S3JSJ8"/>
<gene>
    <name evidence="3" type="ORF">ALAG00032_LOCUS4394</name>
</gene>
<evidence type="ECO:0008006" key="4">
    <source>
        <dbReference type="Google" id="ProtNLM"/>
    </source>
</evidence>
<protein>
    <recommendedName>
        <fullName evidence="4">Exosome complex component CSL4 C-terminal domain-containing protein</fullName>
    </recommendedName>
</protein>
<comment type="subcellular location">
    <subcellularLocation>
        <location evidence="1">Nucleus</location>
        <location evidence="1">Nucleolus</location>
    </subcellularLocation>
</comment>
<keyword evidence="2" id="KW-0271">Exosome</keyword>
<proteinExistence type="predicted"/>
<name>A0A7S3JSJ8_9STRA</name>
<dbReference type="GO" id="GO:0006396">
    <property type="term" value="P:RNA processing"/>
    <property type="evidence" value="ECO:0007669"/>
    <property type="project" value="InterPro"/>
</dbReference>
<dbReference type="GO" id="GO:0000176">
    <property type="term" value="C:nuclear exosome (RNase complex)"/>
    <property type="evidence" value="ECO:0007669"/>
    <property type="project" value="TreeGrafter"/>
</dbReference>
<dbReference type="PANTHER" id="PTHR12686:SF8">
    <property type="entry name" value="EXOSOME COMPLEX COMPONENT CSL4"/>
    <property type="match status" value="1"/>
</dbReference>
<evidence type="ECO:0000313" key="3">
    <source>
        <dbReference type="EMBL" id="CAE0363653.1"/>
    </source>
</evidence>
<dbReference type="GO" id="GO:0005737">
    <property type="term" value="C:cytoplasm"/>
    <property type="evidence" value="ECO:0007669"/>
    <property type="project" value="TreeGrafter"/>
</dbReference>
<organism evidence="3">
    <name type="scientific">Aureoumbra lagunensis</name>
    <dbReference type="NCBI Taxonomy" id="44058"/>
    <lineage>
        <taxon>Eukaryota</taxon>
        <taxon>Sar</taxon>
        <taxon>Stramenopiles</taxon>
        <taxon>Ochrophyta</taxon>
        <taxon>Pelagophyceae</taxon>
        <taxon>Pelagomonadales</taxon>
        <taxon>Aureoumbra</taxon>
    </lineage>
</organism>
<evidence type="ECO:0000256" key="1">
    <source>
        <dbReference type="ARBA" id="ARBA00004604"/>
    </source>
</evidence>
<dbReference type="Gene3D" id="2.40.50.140">
    <property type="entry name" value="Nucleic acid-binding proteins"/>
    <property type="match status" value="1"/>
</dbReference>
<dbReference type="InterPro" id="IPR039771">
    <property type="entry name" value="Csl4"/>
</dbReference>
<sequence>MLVAPYTKVMPGDVIGHNGQGGYGTYTTDNGNVCASMCGKAVLNESGEICVECKDHARLAVGTIIVGKVSRIGRIQITLDIICANNIVTHLPTKATLRREDVFPQGIDSTTLDLTEIYNPGELVQAIIINSDDNHRYGVSVATDTATSSNTTGFLRLNLENNINDEDMFSSSSSLFHSIEQNNNKDSSR</sequence>
<dbReference type="Gene3D" id="2.40.50.100">
    <property type="match status" value="1"/>
</dbReference>
<dbReference type="GO" id="GO:0005730">
    <property type="term" value="C:nucleolus"/>
    <property type="evidence" value="ECO:0007669"/>
    <property type="project" value="UniProtKB-SubCell"/>
</dbReference>